<dbReference type="Pfam" id="PF01420">
    <property type="entry name" value="Methylase_S"/>
    <property type="match status" value="2"/>
</dbReference>
<keyword evidence="6" id="KW-1185">Reference proteome</keyword>
<dbReference type="Gene3D" id="3.90.220.20">
    <property type="entry name" value="DNA methylase specificity domains"/>
    <property type="match status" value="2"/>
</dbReference>
<dbReference type="CDD" id="cd17256">
    <property type="entry name" value="RMtype1_S_EcoJA65PI-TRD1-CR1_like"/>
    <property type="match status" value="1"/>
</dbReference>
<dbReference type="PANTHER" id="PTHR30408:SF13">
    <property type="entry name" value="TYPE I RESTRICTION ENZYME HINDI SPECIFICITY SUBUNIT"/>
    <property type="match status" value="1"/>
</dbReference>
<evidence type="ECO:0000313" key="5">
    <source>
        <dbReference type="EMBL" id="GIQ70060.1"/>
    </source>
</evidence>
<dbReference type="InterPro" id="IPR000055">
    <property type="entry name" value="Restrct_endonuc_typeI_TRD"/>
</dbReference>
<organism evidence="5 6">
    <name type="scientific">Xylanibacillus composti</name>
    <dbReference type="NCBI Taxonomy" id="1572762"/>
    <lineage>
        <taxon>Bacteria</taxon>
        <taxon>Bacillati</taxon>
        <taxon>Bacillota</taxon>
        <taxon>Bacilli</taxon>
        <taxon>Bacillales</taxon>
        <taxon>Paenibacillaceae</taxon>
        <taxon>Xylanibacillus</taxon>
    </lineage>
</organism>
<sequence>MIMKTMKIGDLTNKIGSGVTPRGGEKVYQLEGTSLIRSQNVYDYQFVKNGLVFIGEDVAARMKGVEIYRNDVLINITGDSIGRCCIVPDDAIPARVNQHVCILRADRSRLNPRYLMYYLNEPMNKNQLLNQAHGGTRKALTKGILESFEINVPPLSIQERIVEILGSLDEKIELNRRMNETFEQMAMALYKHWFVDFAPFEEFMDNDLPIGWRWGTLNEISYVHKVQVDPSELDETCPYIGLEHMPKGNVTLEEWENSNKVTSHKFMFGKGDILFGKLRPYFKKVGVAPIDGVCSTDILVLKPLKNEYFGMLFGQVIQDAFIDYCTSTSGGTKMPRCDWKEMAKYNVPIPPDSIRNEFNQKTAAFVDQIVANIHENRALIETRNYLLPRLLSGEIEVRAAEEQVEEVLAGG</sequence>
<comment type="similarity">
    <text evidence="1">Belongs to the type-I restriction system S methylase family.</text>
</comment>
<proteinExistence type="inferred from homology"/>
<evidence type="ECO:0000313" key="6">
    <source>
        <dbReference type="Proteomes" id="UP000677918"/>
    </source>
</evidence>
<dbReference type="GO" id="GO:0009307">
    <property type="term" value="P:DNA restriction-modification system"/>
    <property type="evidence" value="ECO:0007669"/>
    <property type="project" value="UniProtKB-KW"/>
</dbReference>
<comment type="caution">
    <text evidence="5">The sequence shown here is derived from an EMBL/GenBank/DDBJ whole genome shotgun (WGS) entry which is preliminary data.</text>
</comment>
<gene>
    <name evidence="5" type="ORF">XYCOK13_28840</name>
</gene>
<accession>A0A8J4H5J2</accession>
<feature type="domain" description="Type I restriction modification DNA specificity" evidence="4">
    <location>
        <begin position="39"/>
        <end position="181"/>
    </location>
</feature>
<name>A0A8J4H5J2_9BACL</name>
<reference evidence="5" key="1">
    <citation type="submission" date="2021-04" db="EMBL/GenBank/DDBJ databases">
        <title>Draft genome sequence of Xylanibacillus composti strain K13.</title>
        <authorList>
            <person name="Uke A."/>
            <person name="Chhe C."/>
            <person name="Baramee S."/>
            <person name="Kosugi A."/>
        </authorList>
    </citation>
    <scope>NUCLEOTIDE SEQUENCE</scope>
    <source>
        <strain evidence="5">K13</strain>
    </source>
</reference>
<dbReference type="PANTHER" id="PTHR30408">
    <property type="entry name" value="TYPE-1 RESTRICTION ENZYME ECOKI SPECIFICITY PROTEIN"/>
    <property type="match status" value="1"/>
</dbReference>
<keyword evidence="2" id="KW-0680">Restriction system</keyword>
<dbReference type="EMBL" id="BOVK01000039">
    <property type="protein sequence ID" value="GIQ70060.1"/>
    <property type="molecule type" value="Genomic_DNA"/>
</dbReference>
<dbReference type="InterPro" id="IPR052021">
    <property type="entry name" value="Type-I_RS_S_subunit"/>
</dbReference>
<protein>
    <submittedName>
        <fullName evidence="5">Type I restriction-modification system subunit S</fullName>
    </submittedName>
</protein>
<feature type="domain" description="Type I restriction modification DNA specificity" evidence="4">
    <location>
        <begin position="215"/>
        <end position="376"/>
    </location>
</feature>
<dbReference type="SUPFAM" id="SSF116734">
    <property type="entry name" value="DNA methylase specificity domain"/>
    <property type="match status" value="2"/>
</dbReference>
<dbReference type="InterPro" id="IPR044946">
    <property type="entry name" value="Restrct_endonuc_typeI_TRD_sf"/>
</dbReference>
<evidence type="ECO:0000256" key="2">
    <source>
        <dbReference type="ARBA" id="ARBA00022747"/>
    </source>
</evidence>
<dbReference type="AlphaFoldDB" id="A0A8J4H5J2"/>
<evidence type="ECO:0000256" key="1">
    <source>
        <dbReference type="ARBA" id="ARBA00010923"/>
    </source>
</evidence>
<dbReference type="RefSeq" id="WP_213412842.1">
    <property type="nucleotide sequence ID" value="NZ_BOVK01000039.1"/>
</dbReference>
<evidence type="ECO:0000259" key="4">
    <source>
        <dbReference type="Pfam" id="PF01420"/>
    </source>
</evidence>
<evidence type="ECO:0000256" key="3">
    <source>
        <dbReference type="ARBA" id="ARBA00023125"/>
    </source>
</evidence>
<dbReference type="GO" id="GO:0003677">
    <property type="term" value="F:DNA binding"/>
    <property type="evidence" value="ECO:0007669"/>
    <property type="project" value="UniProtKB-KW"/>
</dbReference>
<keyword evidence="3" id="KW-0238">DNA-binding</keyword>
<dbReference type="Proteomes" id="UP000677918">
    <property type="component" value="Unassembled WGS sequence"/>
</dbReference>